<evidence type="ECO:0000313" key="3">
    <source>
        <dbReference type="Proteomes" id="UP000198372"/>
    </source>
</evidence>
<dbReference type="EMBL" id="FMSP01000023">
    <property type="protein sequence ID" value="SCV74795.1"/>
    <property type="molecule type" value="Genomic_DNA"/>
</dbReference>
<sequence>MFSTPDIKCTEANGHLSTFLTRVLCLSERVLGRVVSVGGADQLPFTFPLAVLPPLVPCFQAQPWAASSLSSIDILERIFFSGEKVGRQTTTWQARTDEHDRIRLAIATASPQDREGLMNVVDVYRESDHQKGPKARAMEVMFTEQCLDSIGVVDSTKALARVALGVVKGLRSFYRLGNLHRYVFPGNIVVSQDGQGVFIDYDLSIFMDTPSRGKTGRLAWVGTFPFKVRVMANKYQRKRILHQPWHDIESLLYVILFIVVSQPQGPRVGTPGTESTEARHQRSRKLQFIVENGKWELFEDPSELTKMLSSCQESWVGNKELGSIPPRWELGESPHDRLIKDLERFIDSLA</sequence>
<dbReference type="SUPFAM" id="SSF56112">
    <property type="entry name" value="Protein kinase-like (PK-like)"/>
    <property type="match status" value="1"/>
</dbReference>
<dbReference type="OrthoDB" id="2747778at2759"/>
<dbReference type="InterPro" id="IPR011009">
    <property type="entry name" value="Kinase-like_dom_sf"/>
</dbReference>
<name>A0A238FNN9_9BASI</name>
<gene>
    <name evidence="2" type="ORF">BQ2448_7824</name>
</gene>
<dbReference type="STRING" id="269621.A0A238FNN9"/>
<evidence type="ECO:0000313" key="2">
    <source>
        <dbReference type="EMBL" id="SCV74795.1"/>
    </source>
</evidence>
<protein>
    <submittedName>
        <fullName evidence="2">BQ2448_7824 protein</fullName>
    </submittedName>
</protein>
<feature type="domain" description="Fungal-type protein kinase" evidence="1">
    <location>
        <begin position="126"/>
        <end position="259"/>
    </location>
</feature>
<organism evidence="2 3">
    <name type="scientific">Microbotryum intermedium</name>
    <dbReference type="NCBI Taxonomy" id="269621"/>
    <lineage>
        <taxon>Eukaryota</taxon>
        <taxon>Fungi</taxon>
        <taxon>Dikarya</taxon>
        <taxon>Basidiomycota</taxon>
        <taxon>Pucciniomycotina</taxon>
        <taxon>Microbotryomycetes</taxon>
        <taxon>Microbotryales</taxon>
        <taxon>Microbotryaceae</taxon>
        <taxon>Microbotryum</taxon>
    </lineage>
</organism>
<proteinExistence type="predicted"/>
<dbReference type="Proteomes" id="UP000198372">
    <property type="component" value="Unassembled WGS sequence"/>
</dbReference>
<dbReference type="Gene3D" id="1.10.510.10">
    <property type="entry name" value="Transferase(Phosphotransferase) domain 1"/>
    <property type="match status" value="1"/>
</dbReference>
<reference evidence="3" key="1">
    <citation type="submission" date="2016-09" db="EMBL/GenBank/DDBJ databases">
        <authorList>
            <person name="Jeantristanb JTB J.-T."/>
            <person name="Ricardo R."/>
        </authorList>
    </citation>
    <scope>NUCLEOTIDE SEQUENCE [LARGE SCALE GENOMIC DNA]</scope>
</reference>
<dbReference type="InterPro" id="IPR040976">
    <property type="entry name" value="Pkinase_fungal"/>
</dbReference>
<accession>A0A238FNN9</accession>
<dbReference type="AlphaFoldDB" id="A0A238FNN9"/>
<evidence type="ECO:0000259" key="1">
    <source>
        <dbReference type="Pfam" id="PF17667"/>
    </source>
</evidence>
<dbReference type="Pfam" id="PF17667">
    <property type="entry name" value="Pkinase_fungal"/>
    <property type="match status" value="1"/>
</dbReference>
<keyword evidence="3" id="KW-1185">Reference proteome</keyword>